<dbReference type="Pfam" id="PF14525">
    <property type="entry name" value="AraC_binding_2"/>
    <property type="match status" value="1"/>
</dbReference>
<evidence type="ECO:0000256" key="3">
    <source>
        <dbReference type="ARBA" id="ARBA00023163"/>
    </source>
</evidence>
<keyword evidence="1" id="KW-0805">Transcription regulation</keyword>
<evidence type="ECO:0000313" key="5">
    <source>
        <dbReference type="EMBL" id="GLY83327.1"/>
    </source>
</evidence>
<gene>
    <name evidence="5" type="ORF">Airi02_012570</name>
</gene>
<dbReference type="PANTHER" id="PTHR46796:SF6">
    <property type="entry name" value="ARAC SUBFAMILY"/>
    <property type="match status" value="1"/>
</dbReference>
<dbReference type="PANTHER" id="PTHR46796">
    <property type="entry name" value="HTH-TYPE TRANSCRIPTIONAL ACTIVATOR RHAS-RELATED"/>
    <property type="match status" value="1"/>
</dbReference>
<dbReference type="RefSeq" id="WP_285567579.1">
    <property type="nucleotide sequence ID" value="NZ_BSTK01000002.1"/>
</dbReference>
<evidence type="ECO:0000256" key="1">
    <source>
        <dbReference type="ARBA" id="ARBA00023015"/>
    </source>
</evidence>
<keyword evidence="6" id="KW-1185">Reference proteome</keyword>
<dbReference type="PROSITE" id="PS01124">
    <property type="entry name" value="HTH_ARAC_FAMILY_2"/>
    <property type="match status" value="1"/>
</dbReference>
<dbReference type="InterPro" id="IPR020449">
    <property type="entry name" value="Tscrpt_reg_AraC-type_HTH"/>
</dbReference>
<dbReference type="PRINTS" id="PR00032">
    <property type="entry name" value="HTHARAC"/>
</dbReference>
<evidence type="ECO:0000256" key="2">
    <source>
        <dbReference type="ARBA" id="ARBA00023125"/>
    </source>
</evidence>
<organism evidence="5 6">
    <name type="scientific">Actinoallomurus iriomotensis</name>
    <dbReference type="NCBI Taxonomy" id="478107"/>
    <lineage>
        <taxon>Bacteria</taxon>
        <taxon>Bacillati</taxon>
        <taxon>Actinomycetota</taxon>
        <taxon>Actinomycetes</taxon>
        <taxon>Streptosporangiales</taxon>
        <taxon>Thermomonosporaceae</taxon>
        <taxon>Actinoallomurus</taxon>
    </lineage>
</organism>
<dbReference type="SMART" id="SM00342">
    <property type="entry name" value="HTH_ARAC"/>
    <property type="match status" value="1"/>
</dbReference>
<proteinExistence type="predicted"/>
<dbReference type="EMBL" id="BSTK01000002">
    <property type="protein sequence ID" value="GLY83327.1"/>
    <property type="molecule type" value="Genomic_DNA"/>
</dbReference>
<feature type="domain" description="HTH araC/xylS-type" evidence="4">
    <location>
        <begin position="214"/>
        <end position="315"/>
    </location>
</feature>
<protein>
    <recommendedName>
        <fullName evidence="4">HTH araC/xylS-type domain-containing protein</fullName>
    </recommendedName>
</protein>
<dbReference type="GO" id="GO:0003700">
    <property type="term" value="F:DNA-binding transcription factor activity"/>
    <property type="evidence" value="ECO:0007669"/>
    <property type="project" value="InterPro"/>
</dbReference>
<dbReference type="Proteomes" id="UP001165074">
    <property type="component" value="Unassembled WGS sequence"/>
</dbReference>
<accession>A0A9W6S0B2</accession>
<dbReference type="SUPFAM" id="SSF46689">
    <property type="entry name" value="Homeodomain-like"/>
    <property type="match status" value="1"/>
</dbReference>
<dbReference type="GO" id="GO:0043565">
    <property type="term" value="F:sequence-specific DNA binding"/>
    <property type="evidence" value="ECO:0007669"/>
    <property type="project" value="InterPro"/>
</dbReference>
<evidence type="ECO:0000259" key="4">
    <source>
        <dbReference type="PROSITE" id="PS01124"/>
    </source>
</evidence>
<dbReference type="AlphaFoldDB" id="A0A9W6S0B2"/>
<evidence type="ECO:0000313" key="6">
    <source>
        <dbReference type="Proteomes" id="UP001165074"/>
    </source>
</evidence>
<comment type="caution">
    <text evidence="5">The sequence shown here is derived from an EMBL/GenBank/DDBJ whole genome shotgun (WGS) entry which is preliminary data.</text>
</comment>
<sequence>MTLVRSTGDRPPDERLDYWHEIVAESLVRLRISAAEGPAVVASLSVDDLGDLRLCSVCAGGGEVVRTPRLISASSEPLILLSLQTSGSSVVAQDGREALLRPGDFAFYDTSRPYSLGFHDPFTMTVLRVPARSLALPESTMRATTATVFRGDDGFGRLLSPFLTGLAAQAGSYHESARAELAGGIPELIRAAVALRAGQATPFREDAPGSALLAQIKQYIERHLDAPGLSPSAVAHAHGLSTRYLQKLFAREDTSPAAWIRWRRLEMCRRDLTRPASAHRTIEAVAFRWGFASAAHFSRVFKDTYGMTPREWRAAANEGPDRTA</sequence>
<keyword evidence="2" id="KW-0238">DNA-binding</keyword>
<name>A0A9W6S0B2_9ACTN</name>
<dbReference type="Pfam" id="PF12833">
    <property type="entry name" value="HTH_18"/>
    <property type="match status" value="1"/>
</dbReference>
<dbReference type="Gene3D" id="1.10.10.60">
    <property type="entry name" value="Homeodomain-like"/>
    <property type="match status" value="1"/>
</dbReference>
<keyword evidence="3" id="KW-0804">Transcription</keyword>
<dbReference type="InterPro" id="IPR018060">
    <property type="entry name" value="HTH_AraC"/>
</dbReference>
<dbReference type="InterPro" id="IPR050204">
    <property type="entry name" value="AraC_XylS_family_regulators"/>
</dbReference>
<dbReference type="InterPro" id="IPR009057">
    <property type="entry name" value="Homeodomain-like_sf"/>
</dbReference>
<dbReference type="InterPro" id="IPR035418">
    <property type="entry name" value="AraC-bd_2"/>
</dbReference>
<reference evidence="5" key="1">
    <citation type="submission" date="2023-03" db="EMBL/GenBank/DDBJ databases">
        <title>Actinoallomurus iriomotensis NBRC 103684.</title>
        <authorList>
            <person name="Ichikawa N."/>
            <person name="Sato H."/>
            <person name="Tonouchi N."/>
        </authorList>
    </citation>
    <scope>NUCLEOTIDE SEQUENCE</scope>
    <source>
        <strain evidence="5">NBRC 103684</strain>
    </source>
</reference>